<evidence type="ECO:0000313" key="10">
    <source>
        <dbReference type="EMBL" id="MCD5311856.1"/>
    </source>
</evidence>
<organism evidence="10 11">
    <name type="scientific">Kineosporia babensis</name>
    <dbReference type="NCBI Taxonomy" id="499548"/>
    <lineage>
        <taxon>Bacteria</taxon>
        <taxon>Bacillati</taxon>
        <taxon>Actinomycetota</taxon>
        <taxon>Actinomycetes</taxon>
        <taxon>Kineosporiales</taxon>
        <taxon>Kineosporiaceae</taxon>
        <taxon>Kineosporia</taxon>
    </lineage>
</organism>
<dbReference type="SUPFAM" id="SSF103473">
    <property type="entry name" value="MFS general substrate transporter"/>
    <property type="match status" value="1"/>
</dbReference>
<feature type="transmembrane region" description="Helical" evidence="8">
    <location>
        <begin position="149"/>
        <end position="167"/>
    </location>
</feature>
<protein>
    <submittedName>
        <fullName evidence="10">MFS transporter</fullName>
    </submittedName>
</protein>
<evidence type="ECO:0000256" key="5">
    <source>
        <dbReference type="ARBA" id="ARBA00022692"/>
    </source>
</evidence>
<dbReference type="NCBIfam" id="TIGR00711">
    <property type="entry name" value="efflux_EmrB"/>
    <property type="match status" value="1"/>
</dbReference>
<reference evidence="10" key="1">
    <citation type="submission" date="2021-11" db="EMBL/GenBank/DDBJ databases">
        <title>Streptomyces corallinus and Kineosporia corallina sp. nov., two new coral-derived marine actinobacteria.</title>
        <authorList>
            <person name="Buangrab K."/>
            <person name="Sutthacheep M."/>
            <person name="Yeemin T."/>
            <person name="Harunari E."/>
            <person name="Igarashi Y."/>
            <person name="Sripreechasak P."/>
            <person name="Kanchanasin P."/>
            <person name="Tanasupawat S."/>
            <person name="Phongsopitanun W."/>
        </authorList>
    </citation>
    <scope>NUCLEOTIDE SEQUENCE</scope>
    <source>
        <strain evidence="10">JCM 31032</strain>
    </source>
</reference>
<evidence type="ECO:0000256" key="2">
    <source>
        <dbReference type="ARBA" id="ARBA00007520"/>
    </source>
</evidence>
<feature type="transmembrane region" description="Helical" evidence="8">
    <location>
        <begin position="91"/>
        <end position="110"/>
    </location>
</feature>
<evidence type="ECO:0000313" key="11">
    <source>
        <dbReference type="Proteomes" id="UP001138997"/>
    </source>
</evidence>
<dbReference type="Proteomes" id="UP001138997">
    <property type="component" value="Unassembled WGS sequence"/>
</dbReference>
<dbReference type="EMBL" id="JAJOMB010000006">
    <property type="protein sequence ID" value="MCD5311856.1"/>
    <property type="molecule type" value="Genomic_DNA"/>
</dbReference>
<dbReference type="AlphaFoldDB" id="A0A9X1NEI9"/>
<dbReference type="PROSITE" id="PS50850">
    <property type="entry name" value="MFS"/>
    <property type="match status" value="1"/>
</dbReference>
<feature type="transmembrane region" description="Helical" evidence="8">
    <location>
        <begin position="281"/>
        <end position="301"/>
    </location>
</feature>
<dbReference type="PANTHER" id="PTHR23501:SF197">
    <property type="entry name" value="COMD"/>
    <property type="match status" value="1"/>
</dbReference>
<comment type="similarity">
    <text evidence="2">Belongs to the major facilitator superfamily. TCR/Tet family.</text>
</comment>
<dbReference type="InterPro" id="IPR020846">
    <property type="entry name" value="MFS_dom"/>
</dbReference>
<dbReference type="PANTHER" id="PTHR23501">
    <property type="entry name" value="MAJOR FACILITATOR SUPERFAMILY"/>
    <property type="match status" value="1"/>
</dbReference>
<feature type="transmembrane region" description="Helical" evidence="8">
    <location>
        <begin position="344"/>
        <end position="365"/>
    </location>
</feature>
<keyword evidence="7 8" id="KW-0472">Membrane</keyword>
<evidence type="ECO:0000256" key="1">
    <source>
        <dbReference type="ARBA" id="ARBA00004651"/>
    </source>
</evidence>
<feature type="transmembrane region" description="Helical" evidence="8">
    <location>
        <begin position="211"/>
        <end position="229"/>
    </location>
</feature>
<proteinExistence type="inferred from homology"/>
<dbReference type="InterPro" id="IPR011701">
    <property type="entry name" value="MFS"/>
</dbReference>
<keyword evidence="11" id="KW-1185">Reference proteome</keyword>
<dbReference type="PRINTS" id="PR01036">
    <property type="entry name" value="TCRTETB"/>
</dbReference>
<evidence type="ECO:0000256" key="6">
    <source>
        <dbReference type="ARBA" id="ARBA00022989"/>
    </source>
</evidence>
<evidence type="ECO:0000256" key="7">
    <source>
        <dbReference type="ARBA" id="ARBA00023136"/>
    </source>
</evidence>
<accession>A0A9X1NEI9</accession>
<feature type="transmembrane region" description="Helical" evidence="8">
    <location>
        <begin position="307"/>
        <end position="332"/>
    </location>
</feature>
<name>A0A9X1NEI9_9ACTN</name>
<dbReference type="InterPro" id="IPR036259">
    <property type="entry name" value="MFS_trans_sf"/>
</dbReference>
<feature type="transmembrane region" description="Helical" evidence="8">
    <location>
        <begin position="371"/>
        <end position="394"/>
    </location>
</feature>
<keyword evidence="5 8" id="KW-0812">Transmembrane</keyword>
<comment type="caution">
    <text evidence="10">The sequence shown here is derived from an EMBL/GenBank/DDBJ whole genome shotgun (WGS) entry which is preliminary data.</text>
</comment>
<feature type="transmembrane region" description="Helical" evidence="8">
    <location>
        <begin position="21"/>
        <end position="39"/>
    </location>
</feature>
<dbReference type="GO" id="GO:0022857">
    <property type="term" value="F:transmembrane transporter activity"/>
    <property type="evidence" value="ECO:0007669"/>
    <property type="project" value="InterPro"/>
</dbReference>
<feature type="transmembrane region" description="Helical" evidence="8">
    <location>
        <begin position="484"/>
        <end position="502"/>
    </location>
</feature>
<keyword evidence="3" id="KW-0813">Transport</keyword>
<feature type="transmembrane region" description="Helical" evidence="8">
    <location>
        <begin position="116"/>
        <end position="137"/>
    </location>
</feature>
<sequence>MAESIPAARTPENSGPSEVPANFWVIFSGLMLTMLLSALDQTIVSTALPTIVGELHGVQHMAWVTTAYILAATIAMPVYGKIGDLIGRKTLFLSGIGIFLAGSTIAALAQDMTWLIIGRGIQGLGGGGLMITSQAIIADLVPARQRAKYMAPIGAVFGLSSVAGPLLGGWFTDSIGWRWAFWINLPLGLLALVVCAIVLKLPKRQVQARLDVLGFVLMAAAVTATVLVADWGGTEYEWTDPIVLATAAGGVLAWVLFFVWESRVAEPLIPLYLFRSRIFNIATLIGMIVIGVGMFAIIGYLPTYLQMVYGVSATESGLLLIPMVVGIMSAAIPSGNAISKTGRYRWYPIAGVALVMLAALLMSTLTVDTTVALICVYVFVLGAGLGLMMQTLVLAVQNDFPSSDVGTATSANNFFREIGATLGIAAVGAVFTSRLTDQLAERLTASSAQAVGNADSLTPALVHALPQEAQDAVIASYQHALTPVFLYLIPIFAVGLVLAFLLPEKELADGRAPEPEVEEATV</sequence>
<evidence type="ECO:0000256" key="3">
    <source>
        <dbReference type="ARBA" id="ARBA00022448"/>
    </source>
</evidence>
<dbReference type="Gene3D" id="1.20.1250.20">
    <property type="entry name" value="MFS general substrate transporter like domains"/>
    <property type="match status" value="2"/>
</dbReference>
<keyword evidence="4" id="KW-1003">Cell membrane</keyword>
<feature type="transmembrane region" description="Helical" evidence="8">
    <location>
        <begin position="59"/>
        <end position="79"/>
    </location>
</feature>
<dbReference type="FunFam" id="1.20.1720.10:FF:000004">
    <property type="entry name" value="EmrB/QacA family drug resistance transporter"/>
    <property type="match status" value="1"/>
</dbReference>
<feature type="domain" description="Major facilitator superfamily (MFS) profile" evidence="9">
    <location>
        <begin position="26"/>
        <end position="507"/>
    </location>
</feature>
<evidence type="ECO:0000256" key="8">
    <source>
        <dbReference type="SAM" id="Phobius"/>
    </source>
</evidence>
<dbReference type="RefSeq" id="WP_231441486.1">
    <property type="nucleotide sequence ID" value="NZ_JAJOMB010000006.1"/>
</dbReference>
<feature type="transmembrane region" description="Helical" evidence="8">
    <location>
        <begin position="414"/>
        <end position="433"/>
    </location>
</feature>
<feature type="transmembrane region" description="Helical" evidence="8">
    <location>
        <begin position="241"/>
        <end position="260"/>
    </location>
</feature>
<evidence type="ECO:0000256" key="4">
    <source>
        <dbReference type="ARBA" id="ARBA00022475"/>
    </source>
</evidence>
<feature type="transmembrane region" description="Helical" evidence="8">
    <location>
        <begin position="179"/>
        <end position="199"/>
    </location>
</feature>
<gene>
    <name evidence="10" type="ORF">LR394_13180</name>
</gene>
<dbReference type="InterPro" id="IPR004638">
    <property type="entry name" value="EmrB-like"/>
</dbReference>
<dbReference type="CDD" id="cd17502">
    <property type="entry name" value="MFS_Azr1_MDR_like"/>
    <property type="match status" value="1"/>
</dbReference>
<dbReference type="GO" id="GO:0005886">
    <property type="term" value="C:plasma membrane"/>
    <property type="evidence" value="ECO:0007669"/>
    <property type="project" value="UniProtKB-SubCell"/>
</dbReference>
<dbReference type="Pfam" id="PF07690">
    <property type="entry name" value="MFS_1"/>
    <property type="match status" value="1"/>
</dbReference>
<keyword evidence="6 8" id="KW-1133">Transmembrane helix</keyword>
<evidence type="ECO:0000259" key="9">
    <source>
        <dbReference type="PROSITE" id="PS50850"/>
    </source>
</evidence>
<comment type="subcellular location">
    <subcellularLocation>
        <location evidence="1">Cell membrane</location>
        <topology evidence="1">Multi-pass membrane protein</topology>
    </subcellularLocation>
</comment>